<organism evidence="2 3">
    <name type="scientific">Neolewinella agarilytica</name>
    <dbReference type="NCBI Taxonomy" id="478744"/>
    <lineage>
        <taxon>Bacteria</taxon>
        <taxon>Pseudomonadati</taxon>
        <taxon>Bacteroidota</taxon>
        <taxon>Saprospiria</taxon>
        <taxon>Saprospirales</taxon>
        <taxon>Lewinellaceae</taxon>
        <taxon>Neolewinella</taxon>
    </lineage>
</organism>
<feature type="transmembrane region" description="Helical" evidence="1">
    <location>
        <begin position="32"/>
        <end position="52"/>
    </location>
</feature>
<keyword evidence="1" id="KW-0472">Membrane</keyword>
<evidence type="ECO:0000313" key="3">
    <source>
        <dbReference type="Proteomes" id="UP000199021"/>
    </source>
</evidence>
<name>A0A1H9H7S9_9BACT</name>
<dbReference type="OrthoDB" id="5459053at2"/>
<dbReference type="Pfam" id="PF04307">
    <property type="entry name" value="YdjM"/>
    <property type="match status" value="1"/>
</dbReference>
<dbReference type="EMBL" id="FOFB01000012">
    <property type="protein sequence ID" value="SEQ58431.1"/>
    <property type="molecule type" value="Genomic_DNA"/>
</dbReference>
<feature type="transmembrane region" description="Helical" evidence="1">
    <location>
        <begin position="105"/>
        <end position="127"/>
    </location>
</feature>
<evidence type="ECO:0000313" key="2">
    <source>
        <dbReference type="EMBL" id="SEQ58431.1"/>
    </source>
</evidence>
<protein>
    <submittedName>
        <fullName evidence="2">Inner membrane protein</fullName>
    </submittedName>
</protein>
<reference evidence="3" key="1">
    <citation type="submission" date="2016-10" db="EMBL/GenBank/DDBJ databases">
        <authorList>
            <person name="Varghese N."/>
            <person name="Submissions S."/>
        </authorList>
    </citation>
    <scope>NUCLEOTIDE SEQUENCE [LARGE SCALE GENOMIC DNA]</scope>
    <source>
        <strain evidence="3">DSM 24740</strain>
    </source>
</reference>
<dbReference type="Proteomes" id="UP000199021">
    <property type="component" value="Unassembled WGS sequence"/>
</dbReference>
<keyword evidence="3" id="KW-1185">Reference proteome</keyword>
<proteinExistence type="predicted"/>
<keyword evidence="1" id="KW-1133">Transmembrane helix</keyword>
<sequence length="460" mass="51106">MTLPNHITGGIVFTGVFGAFAGVNILHNPGLLIMTVLAATFADIDVPSSLWGRTFKPISKAINRKFGHRTITHSLLFLLLGYGAVAGACKVLGSSAPYPTVFLLAYSSHLLFDMMTVAGVPLFFPYNKAPCVIPSDPKLRLRSNNPRSEIAVFGFFLLSGIFLQPLMADGFWTSYNRLFGTMTHLQSEFEKADDVLQVNYRYREATSEFSGSGLAIECTGTSATLWNPDTGWQYLDASPTSSRTILEVIPDHTGQTFQLLRKSFVAISPDSLDRLLRHQITYQLQLSANEPFTANYATFNSPFGNRSTVRSLNLDLIEHLTIFELPDEAVTATVKYQTNPRIRTLEARITQLETKHQAEQAAAEAQALRIRTLETIRDEATDIYEEQRAVEELAKLRKKPYVVGDIAPKVKELRSQIVELQAADQIRYEEKVAAAQLKVQAGRSADLELTGMVTFVVFAE</sequence>
<dbReference type="RefSeq" id="WP_090168767.1">
    <property type="nucleotide sequence ID" value="NZ_FOFB01000012.1"/>
</dbReference>
<dbReference type="InParanoid" id="A0A1H9H7S9"/>
<feature type="transmembrane region" description="Helical" evidence="1">
    <location>
        <begin position="148"/>
        <end position="167"/>
    </location>
</feature>
<dbReference type="PANTHER" id="PTHR35531:SF1">
    <property type="entry name" value="INNER MEMBRANE PROTEIN YBCI-RELATED"/>
    <property type="match status" value="1"/>
</dbReference>
<dbReference type="InterPro" id="IPR007404">
    <property type="entry name" value="YdjM-like"/>
</dbReference>
<accession>A0A1H9H7S9</accession>
<dbReference type="AlphaFoldDB" id="A0A1H9H7S9"/>
<feature type="transmembrane region" description="Helical" evidence="1">
    <location>
        <begin position="73"/>
        <end position="93"/>
    </location>
</feature>
<feature type="transmembrane region" description="Helical" evidence="1">
    <location>
        <begin position="7"/>
        <end position="26"/>
    </location>
</feature>
<dbReference type="PANTHER" id="PTHR35531">
    <property type="entry name" value="INNER MEMBRANE PROTEIN YBCI-RELATED"/>
    <property type="match status" value="1"/>
</dbReference>
<dbReference type="STRING" id="478744.SAMN05444359_11252"/>
<evidence type="ECO:0000256" key="1">
    <source>
        <dbReference type="SAM" id="Phobius"/>
    </source>
</evidence>
<keyword evidence="1" id="KW-0812">Transmembrane</keyword>
<gene>
    <name evidence="2" type="ORF">SAMN05444359_11252</name>
</gene>